<feature type="transmembrane region" description="Helical" evidence="1">
    <location>
        <begin position="6"/>
        <end position="30"/>
    </location>
</feature>
<dbReference type="EMBL" id="JBHTNZ010000066">
    <property type="protein sequence ID" value="MFD1464091.1"/>
    <property type="molecule type" value="Genomic_DNA"/>
</dbReference>
<evidence type="ECO:0000313" key="3">
    <source>
        <dbReference type="Proteomes" id="UP001597340"/>
    </source>
</evidence>
<keyword evidence="1" id="KW-0472">Membrane</keyword>
<keyword evidence="1" id="KW-0812">Transmembrane</keyword>
<evidence type="ECO:0000256" key="1">
    <source>
        <dbReference type="SAM" id="Phobius"/>
    </source>
</evidence>
<proteinExistence type="predicted"/>
<gene>
    <name evidence="2" type="ORF">ACFQ5D_22685</name>
</gene>
<sequence>MMKVTIFLTISLILFAALIILGVIFLIRFLKRYNVQLKKKKTLQQEELDKMKIEDLK</sequence>
<evidence type="ECO:0008006" key="4">
    <source>
        <dbReference type="Google" id="ProtNLM"/>
    </source>
</evidence>
<reference evidence="3" key="1">
    <citation type="journal article" date="2019" name="Int. J. Syst. Evol. Microbiol.">
        <title>The Global Catalogue of Microorganisms (GCM) 10K type strain sequencing project: providing services to taxonomists for standard genome sequencing and annotation.</title>
        <authorList>
            <consortium name="The Broad Institute Genomics Platform"/>
            <consortium name="The Broad Institute Genome Sequencing Center for Infectious Disease"/>
            <person name="Wu L."/>
            <person name="Ma J."/>
        </authorList>
    </citation>
    <scope>NUCLEOTIDE SEQUENCE [LARGE SCALE GENOMIC DNA]</scope>
    <source>
        <strain evidence="3">CCM 9147</strain>
    </source>
</reference>
<dbReference type="RefSeq" id="WP_229522704.1">
    <property type="nucleotide sequence ID" value="NZ_JAFFQR010000007.1"/>
</dbReference>
<organism evidence="2 3">
    <name type="scientific">Paenibacillus farraposensis</name>
    <dbReference type="NCBI Taxonomy" id="2807095"/>
    <lineage>
        <taxon>Bacteria</taxon>
        <taxon>Bacillati</taxon>
        <taxon>Bacillota</taxon>
        <taxon>Bacilli</taxon>
        <taxon>Bacillales</taxon>
        <taxon>Paenibacillaceae</taxon>
        <taxon>Paenibacillus</taxon>
    </lineage>
</organism>
<keyword evidence="1" id="KW-1133">Transmembrane helix</keyword>
<comment type="caution">
    <text evidence="2">The sequence shown here is derived from an EMBL/GenBank/DDBJ whole genome shotgun (WGS) entry which is preliminary data.</text>
</comment>
<dbReference type="Proteomes" id="UP001597340">
    <property type="component" value="Unassembled WGS sequence"/>
</dbReference>
<protein>
    <recommendedName>
        <fullName evidence="4">DUF4083 domain-containing protein</fullName>
    </recommendedName>
</protein>
<keyword evidence="3" id="KW-1185">Reference proteome</keyword>
<accession>A0ABW4DL98</accession>
<evidence type="ECO:0000313" key="2">
    <source>
        <dbReference type="EMBL" id="MFD1464091.1"/>
    </source>
</evidence>
<name>A0ABW4DL98_9BACL</name>